<dbReference type="STRING" id="45351.A7SQ40"/>
<protein>
    <recommendedName>
        <fullName evidence="3">Rab-GAP TBC domain-containing protein</fullName>
    </recommendedName>
</protein>
<dbReference type="EMBL" id="DS469740">
    <property type="protein sequence ID" value="EDO34195.1"/>
    <property type="molecule type" value="Genomic_DNA"/>
</dbReference>
<gene>
    <name evidence="1" type="ORF">NEMVEDRAFT_v1g127026</name>
</gene>
<accession>A7SQ40</accession>
<feature type="non-terminal residue" evidence="1">
    <location>
        <position position="111"/>
    </location>
</feature>
<dbReference type="PANTHER" id="PTHR47219:SF20">
    <property type="entry name" value="TBC1 DOMAIN FAMILY MEMBER 2B"/>
    <property type="match status" value="1"/>
</dbReference>
<dbReference type="InParanoid" id="A7SQ40"/>
<keyword evidence="2" id="KW-1185">Reference proteome</keyword>
<dbReference type="PANTHER" id="PTHR47219">
    <property type="entry name" value="RAB GTPASE-ACTIVATING PROTEIN 1-LIKE"/>
    <property type="match status" value="1"/>
</dbReference>
<dbReference type="eggNOG" id="KOG2058">
    <property type="taxonomic scope" value="Eukaryota"/>
</dbReference>
<dbReference type="PhylomeDB" id="A7SQ40"/>
<evidence type="ECO:0000313" key="2">
    <source>
        <dbReference type="Proteomes" id="UP000001593"/>
    </source>
</evidence>
<reference evidence="1 2" key="1">
    <citation type="journal article" date="2007" name="Science">
        <title>Sea anemone genome reveals ancestral eumetazoan gene repertoire and genomic organization.</title>
        <authorList>
            <person name="Putnam N.H."/>
            <person name="Srivastava M."/>
            <person name="Hellsten U."/>
            <person name="Dirks B."/>
            <person name="Chapman J."/>
            <person name="Salamov A."/>
            <person name="Terry A."/>
            <person name="Shapiro H."/>
            <person name="Lindquist E."/>
            <person name="Kapitonov V.V."/>
            <person name="Jurka J."/>
            <person name="Genikhovich G."/>
            <person name="Grigoriev I.V."/>
            <person name="Lucas S.M."/>
            <person name="Steele R.E."/>
            <person name="Finnerty J.R."/>
            <person name="Technau U."/>
            <person name="Martindale M.Q."/>
            <person name="Rokhsar D.S."/>
        </authorList>
    </citation>
    <scope>NUCLEOTIDE SEQUENCE [LARGE SCALE GENOMIC DNA]</scope>
    <source>
        <strain evidence="2">CH2 X CH6</strain>
    </source>
</reference>
<proteinExistence type="predicted"/>
<evidence type="ECO:0008006" key="3">
    <source>
        <dbReference type="Google" id="ProtNLM"/>
    </source>
</evidence>
<dbReference type="SUPFAM" id="SSF47923">
    <property type="entry name" value="Ypt/Rab-GAP domain of gyp1p"/>
    <property type="match status" value="1"/>
</dbReference>
<name>A7SQ40_NEMVE</name>
<dbReference type="OMA" id="LKCREAG"/>
<dbReference type="InterPro" id="IPR050302">
    <property type="entry name" value="Rab_GAP_TBC_domain"/>
</dbReference>
<dbReference type="HOGENOM" id="CLU_170468_0_0_1"/>
<dbReference type="Gene3D" id="1.10.472.80">
    <property type="entry name" value="Ypt/Rab-GAP domain of gyp1p, domain 3"/>
    <property type="match status" value="1"/>
</dbReference>
<dbReference type="InterPro" id="IPR035969">
    <property type="entry name" value="Rab-GAP_TBC_sf"/>
</dbReference>
<organism evidence="1 2">
    <name type="scientific">Nematostella vectensis</name>
    <name type="common">Starlet sea anemone</name>
    <dbReference type="NCBI Taxonomy" id="45351"/>
    <lineage>
        <taxon>Eukaryota</taxon>
        <taxon>Metazoa</taxon>
        <taxon>Cnidaria</taxon>
        <taxon>Anthozoa</taxon>
        <taxon>Hexacorallia</taxon>
        <taxon>Actiniaria</taxon>
        <taxon>Edwardsiidae</taxon>
        <taxon>Nematostella</taxon>
    </lineage>
</organism>
<sequence>RVWDTFLYEGNKVLFRYALAVFKMNEEELLKIEDHAGIFNYMRQVPERIGDHNLLSQIAFQGLNPFPMQKIRTKRNFYLGVVKGELEELDRLRNDYVNSRNEEDVLSEGED</sequence>
<dbReference type="AlphaFoldDB" id="A7SQ40"/>
<evidence type="ECO:0000313" key="1">
    <source>
        <dbReference type="EMBL" id="EDO34195.1"/>
    </source>
</evidence>
<dbReference type="Proteomes" id="UP000001593">
    <property type="component" value="Unassembled WGS sequence"/>
</dbReference>